<evidence type="ECO:0000313" key="4">
    <source>
        <dbReference type="Proteomes" id="UP000632774"/>
    </source>
</evidence>
<accession>A0ABR9XME2</accession>
<keyword evidence="4" id="KW-1185">Reference proteome</keyword>
<dbReference type="Gene3D" id="2.60.40.1120">
    <property type="entry name" value="Carboxypeptidase-like, regulatory domain"/>
    <property type="match status" value="1"/>
</dbReference>
<organism evidence="3 4">
    <name type="scientific">Mucilaginibacter boryungensis</name>
    <dbReference type="NCBI Taxonomy" id="768480"/>
    <lineage>
        <taxon>Bacteria</taxon>
        <taxon>Pseudomonadati</taxon>
        <taxon>Bacteroidota</taxon>
        <taxon>Sphingobacteriia</taxon>
        <taxon>Sphingobacteriales</taxon>
        <taxon>Sphingobacteriaceae</taxon>
        <taxon>Mucilaginibacter</taxon>
    </lineage>
</organism>
<keyword evidence="1" id="KW-0732">Signal</keyword>
<evidence type="ECO:0000256" key="1">
    <source>
        <dbReference type="ARBA" id="ARBA00022729"/>
    </source>
</evidence>
<reference evidence="3 4" key="1">
    <citation type="submission" date="2020-10" db="EMBL/GenBank/DDBJ databases">
        <title>Mucilaginibacter mali sp. nov., isolated from rhizosphere soil of apple orchard.</title>
        <authorList>
            <person name="Lee J.-S."/>
            <person name="Kim H.S."/>
            <person name="Kim J.-S."/>
        </authorList>
    </citation>
    <scope>NUCLEOTIDE SEQUENCE [LARGE SCALE GENOMIC DNA]</scope>
    <source>
        <strain evidence="3 4">KCTC 23157</strain>
    </source>
</reference>
<dbReference type="InterPro" id="IPR013784">
    <property type="entry name" value="Carb-bd-like_fold"/>
</dbReference>
<name>A0ABR9XME2_9SPHI</name>
<dbReference type="Pfam" id="PF13205">
    <property type="entry name" value="Big_5"/>
    <property type="match status" value="1"/>
</dbReference>
<evidence type="ECO:0000313" key="3">
    <source>
        <dbReference type="EMBL" id="MBE9668558.1"/>
    </source>
</evidence>
<proteinExistence type="predicted"/>
<feature type="domain" description="SbsA Ig-like" evidence="2">
    <location>
        <begin position="38"/>
        <end position="137"/>
    </location>
</feature>
<dbReference type="EMBL" id="JADFFM010000002">
    <property type="protein sequence ID" value="MBE9668558.1"/>
    <property type="molecule type" value="Genomic_DNA"/>
</dbReference>
<protein>
    <submittedName>
        <fullName evidence="3">Ig-like domain-containing protein</fullName>
    </submittedName>
</protein>
<gene>
    <name evidence="3" type="ORF">IRJ18_19470</name>
</gene>
<dbReference type="InterPro" id="IPR032812">
    <property type="entry name" value="SbsA_Ig"/>
</dbReference>
<dbReference type="RefSeq" id="WP_194107956.1">
    <property type="nucleotide sequence ID" value="NZ_JADFFM010000002.1"/>
</dbReference>
<dbReference type="SUPFAM" id="SSF49452">
    <property type="entry name" value="Starch-binding domain-like"/>
    <property type="match status" value="1"/>
</dbReference>
<sequence length="550" mass="62383">MALKLKSGFFLQLLVLLMAVLVFFGCASIQKPMGGPRDRTPPKLLLATPLNETRNFKATSIKLDFDEYFKLSSQYQEITMSPALDKALEFKVKGKSLLINFKDTLQKNTTYVINFGKAIVDVNEGNVLKNFTYVFSTGPHIDSLSISGTVTNTQTQQKEKDATVMLFTLKQDSLLFGKKKPAIYATTDSSGNFTLGNLHDGDYRIYALKEASPNKIYDNENELIAFLKKPLHITKDTSNIQLTLFKQAPESFRVVSKNFDPDGKMSFVFNMPLTDPGVKINYPPNIDDQKLVDFSRTKDSAQIYLRNMDFDSISVSFTDKGKPLDTVYLRKGRKEAFTRTINLTYNINNDSKLKPGADLNIYVNSPIESFDPSRIILLEDSVSRTNFTLTKDPVSAKKFTLKYRWRQLVKYQIAFNEGTFVNIYGDKNKRLVKNFSIDKPENYGSIALKVTVPDSTGKSSYVIELLNEQKVAMRKDVITKNTTLNYKDYPAGKYQVRITYDTNGNGRWDSGNVKKKLYPEQIVLIPTLFTLRPNWEAEDTVEVPKEVATP</sequence>
<comment type="caution">
    <text evidence="3">The sequence shown here is derived from an EMBL/GenBank/DDBJ whole genome shotgun (WGS) entry which is preliminary data.</text>
</comment>
<dbReference type="Proteomes" id="UP000632774">
    <property type="component" value="Unassembled WGS sequence"/>
</dbReference>
<dbReference type="PROSITE" id="PS51257">
    <property type="entry name" value="PROKAR_LIPOPROTEIN"/>
    <property type="match status" value="1"/>
</dbReference>
<evidence type="ECO:0000259" key="2">
    <source>
        <dbReference type="Pfam" id="PF13205"/>
    </source>
</evidence>